<evidence type="ECO:0000256" key="1">
    <source>
        <dbReference type="SAM" id="Phobius"/>
    </source>
</evidence>
<protein>
    <recommendedName>
        <fullName evidence="2">PLAT domain-containing protein</fullName>
    </recommendedName>
</protein>
<dbReference type="InterPro" id="IPR001024">
    <property type="entry name" value="PLAT/LH2_dom"/>
</dbReference>
<reference evidence="3 4" key="1">
    <citation type="journal article" date="2021" name="BMC Genomics">
        <title>Datura genome reveals duplications of psychoactive alkaloid biosynthetic genes and high mutation rate following tissue culture.</title>
        <authorList>
            <person name="Rajewski A."/>
            <person name="Carter-House D."/>
            <person name="Stajich J."/>
            <person name="Litt A."/>
        </authorList>
    </citation>
    <scope>NUCLEOTIDE SEQUENCE [LARGE SCALE GENOMIC DNA]</scope>
    <source>
        <strain evidence="3">AR-01</strain>
    </source>
</reference>
<dbReference type="Proteomes" id="UP000823775">
    <property type="component" value="Unassembled WGS sequence"/>
</dbReference>
<dbReference type="InterPro" id="IPR036392">
    <property type="entry name" value="PLAT/LH2_dom_sf"/>
</dbReference>
<dbReference type="SUPFAM" id="SSF49723">
    <property type="entry name" value="Lipase/lipooxygenase domain (PLAT/LH2 domain)"/>
    <property type="match status" value="1"/>
</dbReference>
<organism evidence="3 4">
    <name type="scientific">Datura stramonium</name>
    <name type="common">Jimsonweed</name>
    <name type="synonym">Common thornapple</name>
    <dbReference type="NCBI Taxonomy" id="4076"/>
    <lineage>
        <taxon>Eukaryota</taxon>
        <taxon>Viridiplantae</taxon>
        <taxon>Streptophyta</taxon>
        <taxon>Embryophyta</taxon>
        <taxon>Tracheophyta</taxon>
        <taxon>Spermatophyta</taxon>
        <taxon>Magnoliopsida</taxon>
        <taxon>eudicotyledons</taxon>
        <taxon>Gunneridae</taxon>
        <taxon>Pentapetalae</taxon>
        <taxon>asterids</taxon>
        <taxon>lamiids</taxon>
        <taxon>Solanales</taxon>
        <taxon>Solanaceae</taxon>
        <taxon>Solanoideae</taxon>
        <taxon>Datureae</taxon>
        <taxon>Datura</taxon>
    </lineage>
</organism>
<name>A0ABS8RIG0_DATST</name>
<evidence type="ECO:0000313" key="4">
    <source>
        <dbReference type="Proteomes" id="UP000823775"/>
    </source>
</evidence>
<feature type="domain" description="PLAT" evidence="2">
    <location>
        <begin position="4"/>
        <end position="135"/>
    </location>
</feature>
<sequence length="139" mass="15291">MSLGKIVDAIIGKDDGKKVLEFLGRKVSFQLISSVYVDPENGFEGKRSNPAYLENWLTNITPIIAGESAFSVTFDWDDEQFGVPGASIIKICILMSSSSSNSPSKMFLITAKFILSAILGFILLLNTSLTVFSLRIRYN</sequence>
<evidence type="ECO:0000313" key="3">
    <source>
        <dbReference type="EMBL" id="MCD7446597.1"/>
    </source>
</evidence>
<proteinExistence type="predicted"/>
<keyword evidence="1" id="KW-0472">Membrane</keyword>
<keyword evidence="1" id="KW-0812">Transmembrane</keyword>
<dbReference type="EMBL" id="JACEIK010000016">
    <property type="protein sequence ID" value="MCD7446597.1"/>
    <property type="molecule type" value="Genomic_DNA"/>
</dbReference>
<feature type="transmembrane region" description="Helical" evidence="1">
    <location>
        <begin position="113"/>
        <end position="136"/>
    </location>
</feature>
<dbReference type="Pfam" id="PF01477">
    <property type="entry name" value="PLAT"/>
    <property type="match status" value="1"/>
</dbReference>
<keyword evidence="1" id="KW-1133">Transmembrane helix</keyword>
<evidence type="ECO:0000259" key="2">
    <source>
        <dbReference type="SMART" id="SM00308"/>
    </source>
</evidence>
<accession>A0ABS8RIG0</accession>
<dbReference type="SMART" id="SM00308">
    <property type="entry name" value="LH2"/>
    <property type="match status" value="1"/>
</dbReference>
<comment type="caution">
    <text evidence="3">The sequence shown here is derived from an EMBL/GenBank/DDBJ whole genome shotgun (WGS) entry which is preliminary data.</text>
</comment>
<gene>
    <name evidence="3" type="ORF">HAX54_010789</name>
</gene>
<keyword evidence="4" id="KW-1185">Reference proteome</keyword>
<dbReference type="Gene3D" id="2.60.60.20">
    <property type="entry name" value="PLAT/LH2 domain"/>
    <property type="match status" value="1"/>
</dbReference>